<feature type="region of interest" description="Disordered" evidence="4">
    <location>
        <begin position="1"/>
        <end position="22"/>
    </location>
</feature>
<dbReference type="Proteomes" id="UP000019335">
    <property type="component" value="Chromosome 2"/>
</dbReference>
<dbReference type="EMBL" id="AZIL01000126">
    <property type="protein sequence ID" value="EWM29524.1"/>
    <property type="molecule type" value="Genomic_DNA"/>
</dbReference>
<dbReference type="PANTHER" id="PTHR44942">
    <property type="entry name" value="METHYLTRANSF_11 DOMAIN-CONTAINING PROTEIN"/>
    <property type="match status" value="1"/>
</dbReference>
<keyword evidence="7" id="KW-1185">Reference proteome</keyword>
<accession>W7U9A8</accession>
<comment type="similarity">
    <text evidence="1">Belongs to the methyltransferase superfamily.</text>
</comment>
<dbReference type="InterPro" id="IPR051052">
    <property type="entry name" value="Diverse_substrate_MTase"/>
</dbReference>
<dbReference type="GO" id="GO:0032259">
    <property type="term" value="P:methylation"/>
    <property type="evidence" value="ECO:0007669"/>
    <property type="project" value="UniProtKB-KW"/>
</dbReference>
<dbReference type="InterPro" id="IPR013216">
    <property type="entry name" value="Methyltransf_11"/>
</dbReference>
<dbReference type="CDD" id="cd02440">
    <property type="entry name" value="AdoMet_MTases"/>
    <property type="match status" value="1"/>
</dbReference>
<sequence>MNISKHSPALNRPMIAKGDPFGRPAQAEGYSAFRPNYPDALMAGVEVILRAQGCMDSRAKDGSMLVDICTGSGQVLRKLARYFDHAKGVDQSAAQLTNATKGSNVEYLQADALSVPLPDGSASVVTCAQAMHWLDIPSFLRGVDRLLRPEGVLVVLGYPRSHIPKMPQADAAMIEWYASLDDVWDCDRALLDMEFAGTDYTPFVQFSKQKVEETHMMSVEHLVGYLDTWSSFRTWKEHHPDVNPDTLQVLSARLQAALAAEGEGRTLLPVEFSFFAIFLRRPGDGRASK</sequence>
<evidence type="ECO:0000256" key="3">
    <source>
        <dbReference type="ARBA" id="ARBA00022679"/>
    </source>
</evidence>
<proteinExistence type="inferred from homology"/>
<name>W7U9A8_9STRA</name>
<keyword evidence="3 6" id="KW-0808">Transferase</keyword>
<evidence type="ECO:0000313" key="6">
    <source>
        <dbReference type="EMBL" id="EWM29524.1"/>
    </source>
</evidence>
<dbReference type="InterPro" id="IPR029063">
    <property type="entry name" value="SAM-dependent_MTases_sf"/>
</dbReference>
<evidence type="ECO:0000256" key="2">
    <source>
        <dbReference type="ARBA" id="ARBA00022603"/>
    </source>
</evidence>
<keyword evidence="2 6" id="KW-0489">Methyltransferase</keyword>
<gene>
    <name evidence="6" type="ORF">Naga_100006g42</name>
</gene>
<organism evidence="6 7">
    <name type="scientific">Nannochloropsis gaditana</name>
    <dbReference type="NCBI Taxonomy" id="72520"/>
    <lineage>
        <taxon>Eukaryota</taxon>
        <taxon>Sar</taxon>
        <taxon>Stramenopiles</taxon>
        <taxon>Ochrophyta</taxon>
        <taxon>Eustigmatophyceae</taxon>
        <taxon>Eustigmatales</taxon>
        <taxon>Monodopsidaceae</taxon>
        <taxon>Nannochloropsis</taxon>
    </lineage>
</organism>
<dbReference type="SUPFAM" id="SSF53335">
    <property type="entry name" value="S-adenosyl-L-methionine-dependent methyltransferases"/>
    <property type="match status" value="1"/>
</dbReference>
<evidence type="ECO:0000256" key="1">
    <source>
        <dbReference type="ARBA" id="ARBA00008361"/>
    </source>
</evidence>
<dbReference type="OrthoDB" id="10027013at2759"/>
<evidence type="ECO:0000259" key="5">
    <source>
        <dbReference type="Pfam" id="PF08241"/>
    </source>
</evidence>
<evidence type="ECO:0000313" key="7">
    <source>
        <dbReference type="Proteomes" id="UP000019335"/>
    </source>
</evidence>
<dbReference type="AlphaFoldDB" id="W7U9A8"/>
<reference evidence="6 7" key="1">
    <citation type="journal article" date="2014" name="Mol. Plant">
        <title>Chromosome Scale Genome Assembly and Transcriptome Profiling of Nannochloropsis gaditana in Nitrogen Depletion.</title>
        <authorList>
            <person name="Corteggiani Carpinelli E."/>
            <person name="Telatin A."/>
            <person name="Vitulo N."/>
            <person name="Forcato C."/>
            <person name="D'Angelo M."/>
            <person name="Schiavon R."/>
            <person name="Vezzi A."/>
            <person name="Giacometti G.M."/>
            <person name="Morosinotto T."/>
            <person name="Valle G."/>
        </authorList>
    </citation>
    <scope>NUCLEOTIDE SEQUENCE [LARGE SCALE GENOMIC DNA]</scope>
    <source>
        <strain evidence="6 7">B-31</strain>
    </source>
</reference>
<dbReference type="Pfam" id="PF08241">
    <property type="entry name" value="Methyltransf_11"/>
    <property type="match status" value="1"/>
</dbReference>
<comment type="caution">
    <text evidence="6">The sequence shown here is derived from an EMBL/GenBank/DDBJ whole genome shotgun (WGS) entry which is preliminary data.</text>
</comment>
<feature type="domain" description="Methyltransferase type 11" evidence="5">
    <location>
        <begin position="67"/>
        <end position="155"/>
    </location>
</feature>
<protein>
    <submittedName>
        <fullName evidence="6">Methyltransferase type 11</fullName>
    </submittedName>
</protein>
<evidence type="ECO:0000256" key="4">
    <source>
        <dbReference type="SAM" id="MobiDB-lite"/>
    </source>
</evidence>
<dbReference type="GO" id="GO:0008757">
    <property type="term" value="F:S-adenosylmethionine-dependent methyltransferase activity"/>
    <property type="evidence" value="ECO:0007669"/>
    <property type="project" value="InterPro"/>
</dbReference>
<dbReference type="PANTHER" id="PTHR44942:SF4">
    <property type="entry name" value="METHYLTRANSFERASE TYPE 11 DOMAIN-CONTAINING PROTEIN"/>
    <property type="match status" value="1"/>
</dbReference>
<dbReference type="Gene3D" id="3.40.50.150">
    <property type="entry name" value="Vaccinia Virus protein VP39"/>
    <property type="match status" value="1"/>
</dbReference>